<name>A0ACB6Z5W2_THEGA</name>
<reference evidence="1" key="1">
    <citation type="submission" date="2019-10" db="EMBL/GenBank/DDBJ databases">
        <authorList>
            <consortium name="DOE Joint Genome Institute"/>
            <person name="Kuo A."/>
            <person name="Miyauchi S."/>
            <person name="Kiss E."/>
            <person name="Drula E."/>
            <person name="Kohler A."/>
            <person name="Sanchez-Garcia M."/>
            <person name="Andreopoulos B."/>
            <person name="Barry K.W."/>
            <person name="Bonito G."/>
            <person name="Buee M."/>
            <person name="Carver A."/>
            <person name="Chen C."/>
            <person name="Cichocki N."/>
            <person name="Clum A."/>
            <person name="Culley D."/>
            <person name="Crous P.W."/>
            <person name="Fauchery L."/>
            <person name="Girlanda M."/>
            <person name="Hayes R."/>
            <person name="Keri Z."/>
            <person name="Labutti K."/>
            <person name="Lipzen A."/>
            <person name="Lombard V."/>
            <person name="Magnuson J."/>
            <person name="Maillard F."/>
            <person name="Morin E."/>
            <person name="Murat C."/>
            <person name="Nolan M."/>
            <person name="Ohm R."/>
            <person name="Pangilinan J."/>
            <person name="Pereira M."/>
            <person name="Perotto S."/>
            <person name="Peter M."/>
            <person name="Riley R."/>
            <person name="Sitrit Y."/>
            <person name="Stielow B."/>
            <person name="Szollosi G."/>
            <person name="Zifcakova L."/>
            <person name="Stursova M."/>
            <person name="Spatafora J.W."/>
            <person name="Tedersoo L."/>
            <person name="Vaario L.-M."/>
            <person name="Yamada A."/>
            <person name="Yan M."/>
            <person name="Wang P."/>
            <person name="Xu J."/>
            <person name="Bruns T."/>
            <person name="Baldrian P."/>
            <person name="Vilgalys R."/>
            <person name="Henrissat B."/>
            <person name="Grigoriev I.V."/>
            <person name="Hibbett D."/>
            <person name="Nagy L.G."/>
            <person name="Martin F.M."/>
        </authorList>
    </citation>
    <scope>NUCLEOTIDE SEQUENCE</scope>
    <source>
        <strain evidence="1">P2</strain>
    </source>
</reference>
<keyword evidence="2" id="KW-1185">Reference proteome</keyword>
<reference evidence="1" key="2">
    <citation type="journal article" date="2020" name="Nat. Commun.">
        <title>Large-scale genome sequencing of mycorrhizal fungi provides insights into the early evolution of symbiotic traits.</title>
        <authorList>
            <person name="Miyauchi S."/>
            <person name="Kiss E."/>
            <person name="Kuo A."/>
            <person name="Drula E."/>
            <person name="Kohler A."/>
            <person name="Sanchez-Garcia M."/>
            <person name="Morin E."/>
            <person name="Andreopoulos B."/>
            <person name="Barry K.W."/>
            <person name="Bonito G."/>
            <person name="Buee M."/>
            <person name="Carver A."/>
            <person name="Chen C."/>
            <person name="Cichocki N."/>
            <person name="Clum A."/>
            <person name="Culley D."/>
            <person name="Crous P.W."/>
            <person name="Fauchery L."/>
            <person name="Girlanda M."/>
            <person name="Hayes R.D."/>
            <person name="Keri Z."/>
            <person name="LaButti K."/>
            <person name="Lipzen A."/>
            <person name="Lombard V."/>
            <person name="Magnuson J."/>
            <person name="Maillard F."/>
            <person name="Murat C."/>
            <person name="Nolan M."/>
            <person name="Ohm R.A."/>
            <person name="Pangilinan J."/>
            <person name="Pereira M.F."/>
            <person name="Perotto S."/>
            <person name="Peter M."/>
            <person name="Pfister S."/>
            <person name="Riley R."/>
            <person name="Sitrit Y."/>
            <person name="Stielow J.B."/>
            <person name="Szollosi G."/>
            <person name="Zifcakova L."/>
            <person name="Stursova M."/>
            <person name="Spatafora J.W."/>
            <person name="Tedersoo L."/>
            <person name="Vaario L.M."/>
            <person name="Yamada A."/>
            <person name="Yan M."/>
            <person name="Wang P."/>
            <person name="Xu J."/>
            <person name="Bruns T."/>
            <person name="Baldrian P."/>
            <person name="Vilgalys R."/>
            <person name="Dunand C."/>
            <person name="Henrissat B."/>
            <person name="Grigoriev I.V."/>
            <person name="Hibbett D."/>
            <person name="Nagy L.G."/>
            <person name="Martin F.M."/>
        </authorList>
    </citation>
    <scope>NUCLEOTIDE SEQUENCE</scope>
    <source>
        <strain evidence="1">P2</strain>
    </source>
</reference>
<comment type="caution">
    <text evidence="1">The sequence shown here is derived from an EMBL/GenBank/DDBJ whole genome shotgun (WGS) entry which is preliminary data.</text>
</comment>
<evidence type="ECO:0000313" key="2">
    <source>
        <dbReference type="Proteomes" id="UP000886501"/>
    </source>
</evidence>
<proteinExistence type="predicted"/>
<protein>
    <submittedName>
        <fullName evidence="1">Uncharacterized protein</fullName>
    </submittedName>
</protein>
<dbReference type="EMBL" id="MU118113">
    <property type="protein sequence ID" value="KAF9644917.1"/>
    <property type="molecule type" value="Genomic_DNA"/>
</dbReference>
<sequence>MWDAFLSPESIPSIQVNPRERVAPAHPVSVEECEQPEWLVDQFINHAEDATRSGTDKPDRSLDDWIAATFGEDILLGPDEEDETVTNMFLLDTLDSMPRLRVSDSLMKVFLWILKECGAPDVPSFKQMRTTQATLRETTGVTSTLHKSTHGNLFYMNDIRRIISDDYANPLVRPHIHIYPEIPDDGPRHYYVLEFARLKNGDFVVPARWLTHKGHVKADVFQVKESPDGTVSIDTDQTMQIDASDLQSTYPELVDQGLVPVCHDVLLGQMPNCDREIAGGLPLYTSFVDYFGDDVSGNRSKAWNKHWNSYISHRNLPRKLLQQEFHVHFLSSSPNATIPEQLQSFISTVEDTHKNPIVVYDASTCGLAKVRLQLNADPSDNPMQSEIAGHIGGKGNYLCRRCKAGGTMLKKEADEGYHKLFSPGEPRCSCEIIESLRKQLKLACSGVKARVTKEQSMTGIKDGYTQYWIDQLLGRAQAMKNEGVDAVKIEQELTNWVEDNESVVTNKIFTVKGFDPTQDSPIEILHTILLGIVKYVWHFSHTKWTNEQKRLYSVWLQSTNTDGLNIPPIRAGYILQYAGSLIGRQFKTIAQTNTFHTHDICDPHIFYLWKAVGELTTLLWVPEIDDLEQYLDDVDVAANNVLNGFALFDPTKIISKVKLHILGHLQADIRRFGPMVGSASEIFECFNAVFRACSILSNRQAPSRDIANQLGKQEGFKHRASGGWWKSDGEWVQAGPGVRHFAFHRPLFLENLGWSSKNSAEPGKVQLSPFETTKAKSQARPCILWCQTQASHTTNSASYVHLHRNLLLTARHLVARSSDLCRVDSWVVAHSPHDDSVVEILATSETDTDLAITVIDIFDLKAACHPIFGMPILARSSGQPSYIIVPVKNIQFAFNVQHDCATAKCTNSRHAPHRQERLELEATEPVIAHKPLDEYLINTHSLHNAHLLWKAIPCNLISLIPLFPPNQAVTAWRLNPKSHTTQEQVRQAKKEAAEKEKKGKRGKKRTVEEAFADEADMKPKDLEDRMTLISNLTKVPPFLSELVEGQATSSTPPVP</sequence>
<organism evidence="1 2">
    <name type="scientific">Thelephora ganbajun</name>
    <name type="common">Ganba fungus</name>
    <dbReference type="NCBI Taxonomy" id="370292"/>
    <lineage>
        <taxon>Eukaryota</taxon>
        <taxon>Fungi</taxon>
        <taxon>Dikarya</taxon>
        <taxon>Basidiomycota</taxon>
        <taxon>Agaricomycotina</taxon>
        <taxon>Agaricomycetes</taxon>
        <taxon>Thelephorales</taxon>
        <taxon>Thelephoraceae</taxon>
        <taxon>Thelephora</taxon>
    </lineage>
</organism>
<dbReference type="Proteomes" id="UP000886501">
    <property type="component" value="Unassembled WGS sequence"/>
</dbReference>
<evidence type="ECO:0000313" key="1">
    <source>
        <dbReference type="EMBL" id="KAF9644917.1"/>
    </source>
</evidence>
<accession>A0ACB6Z5W2</accession>
<gene>
    <name evidence="1" type="ORF">BDM02DRAFT_3157045</name>
</gene>